<reference evidence="1 2" key="1">
    <citation type="submission" date="2019-08" db="EMBL/GenBank/DDBJ databases">
        <title>Whole genome of Aphis craccivora.</title>
        <authorList>
            <person name="Voronova N.V."/>
            <person name="Shulinski R.S."/>
            <person name="Bandarenka Y.V."/>
            <person name="Zhorov D.G."/>
            <person name="Warner D."/>
        </authorList>
    </citation>
    <scope>NUCLEOTIDE SEQUENCE [LARGE SCALE GENOMIC DNA]</scope>
    <source>
        <strain evidence="1">180601</strain>
        <tissue evidence="1">Whole Body</tissue>
    </source>
</reference>
<comment type="caution">
    <text evidence="1">The sequence shown here is derived from an EMBL/GenBank/DDBJ whole genome shotgun (WGS) entry which is preliminary data.</text>
</comment>
<gene>
    <name evidence="1" type="ORF">FWK35_00008609</name>
</gene>
<dbReference type="Proteomes" id="UP000478052">
    <property type="component" value="Unassembled WGS sequence"/>
</dbReference>
<dbReference type="EMBL" id="VUJU01000382">
    <property type="protein sequence ID" value="KAF0770826.1"/>
    <property type="molecule type" value="Genomic_DNA"/>
</dbReference>
<name>A0A6G0ZIP0_APHCR</name>
<accession>A0A6G0ZIP0</accession>
<keyword evidence="2" id="KW-1185">Reference proteome</keyword>
<proteinExistence type="predicted"/>
<dbReference type="AlphaFoldDB" id="A0A6G0ZIP0"/>
<sequence>MIRRKKPGDDLTMEIVKLKADEIDVHKVRGKENSLQEIYDMTVEANFTNITNIIGELQISTILKESRKKAKIRTYYETDYNVKSTSAEQNFRISIIDSINSLLTQIIWWYEKVMEISNDFESLFLSFIN</sequence>
<evidence type="ECO:0000313" key="1">
    <source>
        <dbReference type="EMBL" id="KAF0770826.1"/>
    </source>
</evidence>
<evidence type="ECO:0000313" key="2">
    <source>
        <dbReference type="Proteomes" id="UP000478052"/>
    </source>
</evidence>
<protein>
    <submittedName>
        <fullName evidence="1">Zinc finger MYM-type protein 1</fullName>
    </submittedName>
</protein>
<organism evidence="1 2">
    <name type="scientific">Aphis craccivora</name>
    <name type="common">Cowpea aphid</name>
    <dbReference type="NCBI Taxonomy" id="307492"/>
    <lineage>
        <taxon>Eukaryota</taxon>
        <taxon>Metazoa</taxon>
        <taxon>Ecdysozoa</taxon>
        <taxon>Arthropoda</taxon>
        <taxon>Hexapoda</taxon>
        <taxon>Insecta</taxon>
        <taxon>Pterygota</taxon>
        <taxon>Neoptera</taxon>
        <taxon>Paraneoptera</taxon>
        <taxon>Hemiptera</taxon>
        <taxon>Sternorrhyncha</taxon>
        <taxon>Aphidomorpha</taxon>
        <taxon>Aphidoidea</taxon>
        <taxon>Aphididae</taxon>
        <taxon>Aphidini</taxon>
        <taxon>Aphis</taxon>
        <taxon>Aphis</taxon>
    </lineage>
</organism>